<feature type="transmembrane region" description="Helical" evidence="1">
    <location>
        <begin position="69"/>
        <end position="90"/>
    </location>
</feature>
<evidence type="ECO:0000313" key="5">
    <source>
        <dbReference type="Proteomes" id="UP000184204"/>
    </source>
</evidence>
<evidence type="ECO:0000313" key="3">
    <source>
        <dbReference type="EMBL" id="SHE27758.1"/>
    </source>
</evidence>
<evidence type="ECO:0000313" key="4">
    <source>
        <dbReference type="Proteomes" id="UP000068026"/>
    </source>
</evidence>
<dbReference type="Proteomes" id="UP000184204">
    <property type="component" value="Unassembled WGS sequence"/>
</dbReference>
<gene>
    <name evidence="2" type="ORF">CPRO_02390</name>
    <name evidence="3" type="ORF">SAMN02745151_00115</name>
</gene>
<protein>
    <submittedName>
        <fullName evidence="3">Uncharacterized protein</fullName>
    </submittedName>
</protein>
<keyword evidence="1" id="KW-0472">Membrane</keyword>
<evidence type="ECO:0000256" key="1">
    <source>
        <dbReference type="SAM" id="Phobius"/>
    </source>
</evidence>
<dbReference type="AlphaFoldDB" id="A0A0X8V861"/>
<feature type="transmembrane region" description="Helical" evidence="1">
    <location>
        <begin position="12"/>
        <end position="29"/>
    </location>
</feature>
<reference evidence="5" key="3">
    <citation type="submission" date="2016-11" db="EMBL/GenBank/DDBJ databases">
        <authorList>
            <person name="Jaros S."/>
            <person name="Januszkiewicz K."/>
            <person name="Wedrychowicz H."/>
        </authorList>
    </citation>
    <scope>NUCLEOTIDE SEQUENCE [LARGE SCALE GENOMIC DNA]</scope>
    <source>
        <strain evidence="5">DSM 1682</strain>
    </source>
</reference>
<dbReference type="RefSeq" id="WP_066046905.1">
    <property type="nucleotide sequence ID" value="NZ_CP014223.1"/>
</dbReference>
<dbReference type="EMBL" id="FQUA01000001">
    <property type="protein sequence ID" value="SHE27758.1"/>
    <property type="molecule type" value="Genomic_DNA"/>
</dbReference>
<name>A0A0X8V861_ANAPI</name>
<accession>A0A0X8V861</accession>
<evidence type="ECO:0000313" key="2">
    <source>
        <dbReference type="EMBL" id="AMJ39862.1"/>
    </source>
</evidence>
<dbReference type="Proteomes" id="UP000068026">
    <property type="component" value="Chromosome"/>
</dbReference>
<feature type="transmembrane region" description="Helical" evidence="1">
    <location>
        <begin position="35"/>
        <end position="57"/>
    </location>
</feature>
<dbReference type="EMBL" id="CP014223">
    <property type="protein sequence ID" value="AMJ39862.1"/>
    <property type="molecule type" value="Genomic_DNA"/>
</dbReference>
<keyword evidence="1" id="KW-1133">Transmembrane helix</keyword>
<feature type="transmembrane region" description="Helical" evidence="1">
    <location>
        <begin position="110"/>
        <end position="131"/>
    </location>
</feature>
<organism evidence="3 5">
    <name type="scientific">Anaerotignum propionicum DSM 1682</name>
    <dbReference type="NCBI Taxonomy" id="991789"/>
    <lineage>
        <taxon>Bacteria</taxon>
        <taxon>Bacillati</taxon>
        <taxon>Bacillota</taxon>
        <taxon>Clostridia</taxon>
        <taxon>Lachnospirales</taxon>
        <taxon>Anaerotignaceae</taxon>
        <taxon>Anaerotignum</taxon>
    </lineage>
</organism>
<dbReference type="KEGG" id="cpro:CPRO_02390"/>
<reference evidence="2 4" key="1">
    <citation type="journal article" date="2016" name="Genome Announc.">
        <title>Complete Genome Sequence of the Amino Acid-Fermenting Clostridium propionicum X2 (DSM 1682).</title>
        <authorList>
            <person name="Poehlein A."/>
            <person name="Schlien K."/>
            <person name="Chowdhury N.P."/>
            <person name="Gottschalk G."/>
            <person name="Buckel W."/>
            <person name="Daniel R."/>
        </authorList>
    </citation>
    <scope>NUCLEOTIDE SEQUENCE [LARGE SCALE GENOMIC DNA]</scope>
    <source>
        <strain evidence="2 4">X2</strain>
    </source>
</reference>
<sequence>MFASEWGKKTFIKIMLFSWLGILFPWFSFGPEETGYWWGFYGFQYVMIQMYLLGLFCNLEPKNEFLIRSFPVFIEICLFTIPLAYIWQLMSWHTLYVTGKISFSIGLRTAYPQFWIAFVLTFIPIFAYPVLRCWKKKAFQ</sequence>
<keyword evidence="1" id="KW-0812">Transmembrane</keyword>
<dbReference type="OrthoDB" id="9982508at2"/>
<keyword evidence="4" id="KW-1185">Reference proteome</keyword>
<reference evidence="4" key="2">
    <citation type="submission" date="2016-01" db="EMBL/GenBank/DDBJ databases">
        <authorList>
            <person name="Poehlein A."/>
            <person name="Schlien K."/>
            <person name="Gottschalk G."/>
            <person name="Buckel W."/>
            <person name="Daniel R."/>
        </authorList>
    </citation>
    <scope>NUCLEOTIDE SEQUENCE [LARGE SCALE GENOMIC DNA]</scope>
    <source>
        <strain evidence="4">X2</strain>
    </source>
</reference>
<reference evidence="3" key="4">
    <citation type="submission" date="2016-11" db="EMBL/GenBank/DDBJ databases">
        <authorList>
            <person name="Varghese N."/>
            <person name="Submissions S."/>
        </authorList>
    </citation>
    <scope>NUCLEOTIDE SEQUENCE</scope>
    <source>
        <strain evidence="3">DSM 1682</strain>
    </source>
</reference>
<proteinExistence type="predicted"/>